<name>A0AAE1AWP6_9GAST</name>
<organism evidence="2 3">
    <name type="scientific">Elysia crispata</name>
    <name type="common">lettuce slug</name>
    <dbReference type="NCBI Taxonomy" id="231223"/>
    <lineage>
        <taxon>Eukaryota</taxon>
        <taxon>Metazoa</taxon>
        <taxon>Spiralia</taxon>
        <taxon>Lophotrochozoa</taxon>
        <taxon>Mollusca</taxon>
        <taxon>Gastropoda</taxon>
        <taxon>Heterobranchia</taxon>
        <taxon>Euthyneura</taxon>
        <taxon>Panpulmonata</taxon>
        <taxon>Sacoglossa</taxon>
        <taxon>Placobranchoidea</taxon>
        <taxon>Plakobranchidae</taxon>
        <taxon>Elysia</taxon>
    </lineage>
</organism>
<protein>
    <submittedName>
        <fullName evidence="2">Uncharacterized protein</fullName>
    </submittedName>
</protein>
<sequence length="94" mass="10575">MFTPVRILDHLSVKTIDFCVLLSHYSHATQSQTTIAPREKKPRKVSQSQKFKSRFVKEQTTRRAAPAQLGECLRKASHRSRALAGIAVARNSSL</sequence>
<evidence type="ECO:0000256" key="1">
    <source>
        <dbReference type="SAM" id="MobiDB-lite"/>
    </source>
</evidence>
<proteinExistence type="predicted"/>
<evidence type="ECO:0000313" key="3">
    <source>
        <dbReference type="Proteomes" id="UP001283361"/>
    </source>
</evidence>
<comment type="caution">
    <text evidence="2">The sequence shown here is derived from an EMBL/GenBank/DDBJ whole genome shotgun (WGS) entry which is preliminary data.</text>
</comment>
<dbReference type="Proteomes" id="UP001283361">
    <property type="component" value="Unassembled WGS sequence"/>
</dbReference>
<gene>
    <name evidence="2" type="ORF">RRG08_028281</name>
</gene>
<feature type="region of interest" description="Disordered" evidence="1">
    <location>
        <begin position="31"/>
        <end position="57"/>
    </location>
</feature>
<reference evidence="2" key="1">
    <citation type="journal article" date="2023" name="G3 (Bethesda)">
        <title>A reference genome for the long-term kleptoplast-retaining sea slug Elysia crispata morphotype clarki.</title>
        <authorList>
            <person name="Eastman K.E."/>
            <person name="Pendleton A.L."/>
            <person name="Shaikh M.A."/>
            <person name="Suttiyut T."/>
            <person name="Ogas R."/>
            <person name="Tomko P."/>
            <person name="Gavelis G."/>
            <person name="Widhalm J.R."/>
            <person name="Wisecaver J.H."/>
        </authorList>
    </citation>
    <scope>NUCLEOTIDE SEQUENCE</scope>
    <source>
        <strain evidence="2">ECLA1</strain>
    </source>
</reference>
<dbReference type="EMBL" id="JAWDGP010001078">
    <property type="protein sequence ID" value="KAK3795079.1"/>
    <property type="molecule type" value="Genomic_DNA"/>
</dbReference>
<dbReference type="AlphaFoldDB" id="A0AAE1AWP6"/>
<keyword evidence="3" id="KW-1185">Reference proteome</keyword>
<accession>A0AAE1AWP6</accession>
<evidence type="ECO:0000313" key="2">
    <source>
        <dbReference type="EMBL" id="KAK3795079.1"/>
    </source>
</evidence>